<dbReference type="PATRIC" id="fig|1679444.3.peg.959"/>
<dbReference type="GO" id="GO:0006260">
    <property type="term" value="P:DNA replication"/>
    <property type="evidence" value="ECO:0007669"/>
    <property type="project" value="UniProtKB-UniRule"/>
</dbReference>
<keyword evidence="2" id="KW-0233">DNA recombination</keyword>
<dbReference type="AlphaFoldDB" id="A0A1C7PAN4"/>
<proteinExistence type="inferred from homology"/>
<feature type="compositionally biased region" description="Low complexity" evidence="4">
    <location>
        <begin position="122"/>
        <end position="151"/>
    </location>
</feature>
<dbReference type="Proteomes" id="UP000176204">
    <property type="component" value="Chromosome I"/>
</dbReference>
<dbReference type="GO" id="GO:0006310">
    <property type="term" value="P:DNA recombination"/>
    <property type="evidence" value="ECO:0007669"/>
    <property type="project" value="UniProtKB-UniRule"/>
</dbReference>
<dbReference type="RefSeq" id="WP_067776805.1">
    <property type="nucleotide sequence ID" value="NZ_JACVVN010000012.1"/>
</dbReference>
<dbReference type="STRING" id="1679444.PYTT_0729"/>
<dbReference type="GO" id="GO:0009295">
    <property type="term" value="C:nucleoid"/>
    <property type="evidence" value="ECO:0007669"/>
    <property type="project" value="TreeGrafter"/>
</dbReference>
<dbReference type="KEGG" id="agl:PYTT_0729"/>
<evidence type="ECO:0000256" key="2">
    <source>
        <dbReference type="HAMAP-Rule" id="MF_00984"/>
    </source>
</evidence>
<evidence type="ECO:0000256" key="1">
    <source>
        <dbReference type="ARBA" id="ARBA00023125"/>
    </source>
</evidence>
<keyword evidence="1 2" id="KW-0238">DNA-binding</keyword>
<evidence type="ECO:0000256" key="4">
    <source>
        <dbReference type="SAM" id="MobiDB-lite"/>
    </source>
</evidence>
<dbReference type="OrthoDB" id="9809878at2"/>
<dbReference type="Gene3D" id="2.40.50.140">
    <property type="entry name" value="Nucleic acid-binding proteins"/>
    <property type="match status" value="1"/>
</dbReference>
<dbReference type="PANTHER" id="PTHR10302">
    <property type="entry name" value="SINGLE-STRANDED DNA-BINDING PROTEIN"/>
    <property type="match status" value="1"/>
</dbReference>
<dbReference type="InterPro" id="IPR000424">
    <property type="entry name" value="Primosome_PriB/ssb"/>
</dbReference>
<reference evidence="6" key="1">
    <citation type="submission" date="2016-09" db="EMBL/GenBank/DDBJ databases">
        <authorList>
            <person name="Koehorst J."/>
        </authorList>
    </citation>
    <scope>NUCLEOTIDE SEQUENCE [LARGE SCALE GENOMIC DNA]</scope>
</reference>
<sequence>MANYNKVILMGNLTADPDVRTTPKGTQVTELRLAINRFVSGDNNGDRREETTFVDVTCWGRTAEIAAQYLTKGRPVFLEGRLQYDTWDDKATGQKRSKLRVVAENLQLMGSPRDGGGNGAPQQQRNYGNQNGGYNRQQNNNYDQQSSGYSQPRQNNPAPPAEEFDDDIPF</sequence>
<name>A0A1C7PAN4_9BACT</name>
<accession>A0A1C7PAN4</accession>
<dbReference type="PANTHER" id="PTHR10302:SF27">
    <property type="entry name" value="SINGLE-STRANDED DNA-BINDING PROTEIN"/>
    <property type="match status" value="1"/>
</dbReference>
<dbReference type="GO" id="GO:0003697">
    <property type="term" value="F:single-stranded DNA binding"/>
    <property type="evidence" value="ECO:0007669"/>
    <property type="project" value="UniProtKB-UniRule"/>
</dbReference>
<dbReference type="InterPro" id="IPR011344">
    <property type="entry name" value="ssDNA-bd"/>
</dbReference>
<dbReference type="InterPro" id="IPR012340">
    <property type="entry name" value="NA-bd_OB-fold"/>
</dbReference>
<keyword evidence="2" id="KW-0234">DNA repair</keyword>
<feature type="region of interest" description="Disordered" evidence="4">
    <location>
        <begin position="108"/>
        <end position="170"/>
    </location>
</feature>
<keyword evidence="6" id="KW-1185">Reference proteome</keyword>
<dbReference type="SUPFAM" id="SSF50249">
    <property type="entry name" value="Nucleic acid-binding proteins"/>
    <property type="match status" value="1"/>
</dbReference>
<dbReference type="EMBL" id="LT629973">
    <property type="protein sequence ID" value="SEH78570.1"/>
    <property type="molecule type" value="Genomic_DNA"/>
</dbReference>
<dbReference type="PIRSF" id="PIRSF002070">
    <property type="entry name" value="SSB"/>
    <property type="match status" value="1"/>
</dbReference>
<feature type="short sequence motif" description="Important for interaction with partner proteins" evidence="2">
    <location>
        <begin position="165"/>
        <end position="170"/>
    </location>
</feature>
<gene>
    <name evidence="5" type="ORF">PYTT_0729</name>
</gene>
<dbReference type="NCBIfam" id="TIGR00621">
    <property type="entry name" value="ssb"/>
    <property type="match status" value="1"/>
</dbReference>
<dbReference type="HAMAP" id="MF_00984">
    <property type="entry name" value="SSB"/>
    <property type="match status" value="1"/>
</dbReference>
<dbReference type="GO" id="GO:0006281">
    <property type="term" value="P:DNA repair"/>
    <property type="evidence" value="ECO:0007669"/>
    <property type="project" value="UniProtKB-UniRule"/>
</dbReference>
<evidence type="ECO:0000313" key="5">
    <source>
        <dbReference type="EMBL" id="SEH78570.1"/>
    </source>
</evidence>
<dbReference type="CDD" id="cd04496">
    <property type="entry name" value="SSB_OBF"/>
    <property type="match status" value="1"/>
</dbReference>
<organism evidence="5 6">
    <name type="scientific">Akkermansia glycaniphila</name>
    <dbReference type="NCBI Taxonomy" id="1679444"/>
    <lineage>
        <taxon>Bacteria</taxon>
        <taxon>Pseudomonadati</taxon>
        <taxon>Verrucomicrobiota</taxon>
        <taxon>Verrucomicrobiia</taxon>
        <taxon>Verrucomicrobiales</taxon>
        <taxon>Akkermansiaceae</taxon>
        <taxon>Akkermansia</taxon>
    </lineage>
</organism>
<comment type="subunit">
    <text evidence="2">Homotetramer.</text>
</comment>
<keyword evidence="2" id="KW-0227">DNA damage</keyword>
<keyword evidence="2" id="KW-0235">DNA replication</keyword>
<protein>
    <recommendedName>
        <fullName evidence="2 3">Single-stranded DNA-binding protein</fullName>
        <shortName evidence="2">SSB</shortName>
    </recommendedName>
</protein>
<comment type="function">
    <text evidence="2">Plays an important role in DNA replication, recombination and repair. Binds to ssDNA and to an array of partner proteins to recruit them to their sites of action during DNA metabolism.</text>
</comment>
<dbReference type="PROSITE" id="PS50935">
    <property type="entry name" value="SSB"/>
    <property type="match status" value="1"/>
</dbReference>
<evidence type="ECO:0000313" key="6">
    <source>
        <dbReference type="Proteomes" id="UP000176204"/>
    </source>
</evidence>
<evidence type="ECO:0000256" key="3">
    <source>
        <dbReference type="PIRNR" id="PIRNR002070"/>
    </source>
</evidence>
<dbReference type="Pfam" id="PF00436">
    <property type="entry name" value="SSB"/>
    <property type="match status" value="1"/>
</dbReference>
<comment type="caution">
    <text evidence="2">Lacks conserved residue(s) required for the propagation of feature annotation.</text>
</comment>